<name>A0ABV0PL32_9TELE</name>
<organism evidence="2 3">
    <name type="scientific">Goodea atripinnis</name>
    <dbReference type="NCBI Taxonomy" id="208336"/>
    <lineage>
        <taxon>Eukaryota</taxon>
        <taxon>Metazoa</taxon>
        <taxon>Chordata</taxon>
        <taxon>Craniata</taxon>
        <taxon>Vertebrata</taxon>
        <taxon>Euteleostomi</taxon>
        <taxon>Actinopterygii</taxon>
        <taxon>Neopterygii</taxon>
        <taxon>Teleostei</taxon>
        <taxon>Neoteleostei</taxon>
        <taxon>Acanthomorphata</taxon>
        <taxon>Ovalentaria</taxon>
        <taxon>Atherinomorphae</taxon>
        <taxon>Cyprinodontiformes</taxon>
        <taxon>Goodeidae</taxon>
        <taxon>Goodea</taxon>
    </lineage>
</organism>
<gene>
    <name evidence="2" type="ORF">GOODEAATRI_004806</name>
</gene>
<dbReference type="SUPFAM" id="SSF54236">
    <property type="entry name" value="Ubiquitin-like"/>
    <property type="match status" value="1"/>
</dbReference>
<dbReference type="EMBL" id="JAHRIO010080171">
    <property type="protein sequence ID" value="MEQ2184131.1"/>
    <property type="molecule type" value="Genomic_DNA"/>
</dbReference>
<comment type="caution">
    <text evidence="2">The sequence shown here is derived from an EMBL/GenBank/DDBJ whole genome shotgun (WGS) entry which is preliminary data.</text>
</comment>
<evidence type="ECO:0000313" key="2">
    <source>
        <dbReference type="EMBL" id="MEQ2184131.1"/>
    </source>
</evidence>
<evidence type="ECO:0000313" key="3">
    <source>
        <dbReference type="Proteomes" id="UP001476798"/>
    </source>
</evidence>
<keyword evidence="3" id="KW-1185">Reference proteome</keyword>
<dbReference type="Proteomes" id="UP001476798">
    <property type="component" value="Unassembled WGS sequence"/>
</dbReference>
<reference evidence="2 3" key="1">
    <citation type="submission" date="2021-06" db="EMBL/GenBank/DDBJ databases">
        <authorList>
            <person name="Palmer J.M."/>
        </authorList>
    </citation>
    <scope>NUCLEOTIDE SEQUENCE [LARGE SCALE GENOMIC DNA]</scope>
    <source>
        <strain evidence="2 3">GA_2019</strain>
        <tissue evidence="2">Muscle</tissue>
    </source>
</reference>
<dbReference type="InterPro" id="IPR029071">
    <property type="entry name" value="Ubiquitin-like_domsf"/>
</dbReference>
<dbReference type="Gene3D" id="3.10.20.90">
    <property type="entry name" value="Phosphatidylinositol 3-kinase Catalytic Subunit, Chain A, domain 1"/>
    <property type="match status" value="1"/>
</dbReference>
<feature type="region of interest" description="Disordered" evidence="1">
    <location>
        <begin position="119"/>
        <end position="159"/>
    </location>
</feature>
<protein>
    <submittedName>
        <fullName evidence="2">Uncharacterized protein</fullName>
    </submittedName>
</protein>
<feature type="compositionally biased region" description="Basic and acidic residues" evidence="1">
    <location>
        <begin position="149"/>
        <end position="159"/>
    </location>
</feature>
<proteinExistence type="predicted"/>
<sequence length="376" mass="41750">MCPNPHHVLMDILCQSFAVMVPGQGVHFLNDLSGSDALYYCVVDDDKCVSGLGPPEIHNLISLAFANLQDKVAGFAPVHTVFYLPPLEGIIVITDKAHYCYVIHKLHKVACSRLPALTQPRSTRPPLPRPAGPQSRTKRISQLFLRGRSNSDRDRAVGEREREVWAHSAAPSSHHYLPVASSSAPGLIKIYGDAFSSGANYRSLLANIHSTSRQLIAQVITRYTEREREETEDAGVRCRRSRMSSGGGLEEAERGHRGRNTELRRSISDMNLSLRRRQGNHLSNEARSTGNQPNNSGGAQDRKSIVSMINPQPVEVRASRAEAKVGWTNQPADDEKDYSNCDLEVMSQSLILPPTDRPYFLLLQGFDQSKARHANR</sequence>
<accession>A0ABV0PL32</accession>
<feature type="compositionally biased region" description="Basic and acidic residues" evidence="1">
    <location>
        <begin position="251"/>
        <end position="267"/>
    </location>
</feature>
<evidence type="ECO:0000256" key="1">
    <source>
        <dbReference type="SAM" id="MobiDB-lite"/>
    </source>
</evidence>
<feature type="region of interest" description="Disordered" evidence="1">
    <location>
        <begin position="231"/>
        <end position="272"/>
    </location>
</feature>